<keyword evidence="6" id="KW-1185">Reference proteome</keyword>
<dbReference type="Pfam" id="PF13556">
    <property type="entry name" value="HTH_30"/>
    <property type="match status" value="1"/>
</dbReference>
<accession>A0ABU3X6L6</accession>
<dbReference type="SUPFAM" id="SSF46689">
    <property type="entry name" value="Homeodomain-like"/>
    <property type="match status" value="1"/>
</dbReference>
<organism evidence="5 6">
    <name type="scientific">Alkalihalophilus lindianensis</name>
    <dbReference type="NCBI Taxonomy" id="1630542"/>
    <lineage>
        <taxon>Bacteria</taxon>
        <taxon>Bacillati</taxon>
        <taxon>Bacillota</taxon>
        <taxon>Bacilli</taxon>
        <taxon>Bacillales</taxon>
        <taxon>Bacillaceae</taxon>
        <taxon>Alkalihalophilus</taxon>
    </lineage>
</organism>
<feature type="domain" description="PucR C-terminal helix-turn-helix" evidence="3">
    <location>
        <begin position="491"/>
        <end position="548"/>
    </location>
</feature>
<evidence type="ECO:0000259" key="2">
    <source>
        <dbReference type="Pfam" id="PF07905"/>
    </source>
</evidence>
<evidence type="ECO:0000259" key="3">
    <source>
        <dbReference type="Pfam" id="PF13556"/>
    </source>
</evidence>
<name>A0ABU3X6L6_9BACI</name>
<dbReference type="InterPro" id="IPR025736">
    <property type="entry name" value="PucR_C-HTH_dom"/>
</dbReference>
<dbReference type="PANTHER" id="PTHR33744:SF1">
    <property type="entry name" value="DNA-BINDING TRANSCRIPTIONAL ACTIVATOR ADER"/>
    <property type="match status" value="1"/>
</dbReference>
<feature type="domain" description="CdaR GGDEF-like" evidence="4">
    <location>
        <begin position="299"/>
        <end position="438"/>
    </location>
</feature>
<dbReference type="InterPro" id="IPR042070">
    <property type="entry name" value="PucR_C-HTH_sf"/>
</dbReference>
<dbReference type="InterPro" id="IPR012914">
    <property type="entry name" value="PucR_dom"/>
</dbReference>
<dbReference type="InterPro" id="IPR041522">
    <property type="entry name" value="CdaR_GGDEF"/>
</dbReference>
<dbReference type="PANTHER" id="PTHR33744">
    <property type="entry name" value="CARBOHYDRATE DIACID REGULATOR"/>
    <property type="match status" value="1"/>
</dbReference>
<comment type="caution">
    <text evidence="5">The sequence shown here is derived from an EMBL/GenBank/DDBJ whole genome shotgun (WGS) entry which is preliminary data.</text>
</comment>
<evidence type="ECO:0000259" key="4">
    <source>
        <dbReference type="Pfam" id="PF17853"/>
    </source>
</evidence>
<dbReference type="Gene3D" id="1.10.10.2840">
    <property type="entry name" value="PucR C-terminal helix-turn-helix domain"/>
    <property type="match status" value="1"/>
</dbReference>
<dbReference type="Pfam" id="PF07905">
    <property type="entry name" value="PucR"/>
    <property type="match status" value="1"/>
</dbReference>
<reference evidence="5 6" key="1">
    <citation type="submission" date="2023-10" db="EMBL/GenBank/DDBJ databases">
        <title>Screening of Alkalihalobacillus lindianensis BZ-TG-R113 and Its Alleviation of Salt Stress on Rapeseed Growth.</title>
        <authorList>
            <person name="Zhao B."/>
            <person name="Guo T."/>
        </authorList>
    </citation>
    <scope>NUCLEOTIDE SEQUENCE [LARGE SCALE GENOMIC DNA]</scope>
    <source>
        <strain evidence="5 6">BZ-TG-R113</strain>
    </source>
</reference>
<gene>
    <name evidence="5" type="ORF">RYX56_04055</name>
</gene>
<dbReference type="EMBL" id="JAWJBA010000001">
    <property type="protein sequence ID" value="MDV2683546.1"/>
    <property type="molecule type" value="Genomic_DNA"/>
</dbReference>
<dbReference type="Proteomes" id="UP001287282">
    <property type="component" value="Unassembled WGS sequence"/>
</dbReference>
<evidence type="ECO:0000313" key="6">
    <source>
        <dbReference type="Proteomes" id="UP001287282"/>
    </source>
</evidence>
<evidence type="ECO:0000313" key="5">
    <source>
        <dbReference type="EMBL" id="MDV2683546.1"/>
    </source>
</evidence>
<dbReference type="RefSeq" id="WP_317120850.1">
    <property type="nucleotide sequence ID" value="NZ_JAWJBA010000001.1"/>
</dbReference>
<protein>
    <submittedName>
        <fullName evidence="5">PucR family transcriptional regulator ligand-binding domain-containing protein</fullName>
    </submittedName>
</protein>
<sequence>MNLTMDEVTSLPLLKKAIIHTSVDLSAQNVEWVSVIEAPVEQFVRPDEFVLTTGVGLGDNEALLSTFIQDIINAKAAGLAIAKGKFIKEIPKAMIKKAKAENFILLEIDWDVRFSDIIQQSLKMLDQKKRAHYNQIESMQQTLLDFILKGKKIQDVCDHVSNTISAPVFITDNRGSLRGECVRVTPTMKQYFSQALHNRLIETGIISQQHPSLEWFQYGAEHAFMLEIESKNQLQGYLVVGGFGPKPFSEKEHKEWIRLVKHVTTAIALFFLHEQAIKETEWLLRDDFVWEVAKGGTHVNETLQSRAKSLGYRLNLPYVALVATPEYLKLMYDQKKEVDISYDHWLHQQIRQMEEEAEQIAKKHSLKAMITYQNEEFIIFLEVLHDQATETAFRYIQALDERLVFLYPSIRLSWGISKQYGYHLFYESYHEAKKALAIGKKRNGKGSKNLFADTKIDRMIEAMVGVEELTELTRHLLDSLIHYSKERQIDLLHTFMTYHANKGNVSQTARTLNLHRQSLLYRLRKIEALTGCSLDNADDLFLLDLSTRLWTSLEEN</sequence>
<comment type="similarity">
    <text evidence="1">Belongs to the CdaR family.</text>
</comment>
<dbReference type="InterPro" id="IPR051448">
    <property type="entry name" value="CdaR-like_regulators"/>
</dbReference>
<dbReference type="InterPro" id="IPR009057">
    <property type="entry name" value="Homeodomain-like_sf"/>
</dbReference>
<dbReference type="Pfam" id="PF17853">
    <property type="entry name" value="GGDEF_2"/>
    <property type="match status" value="1"/>
</dbReference>
<evidence type="ECO:0000256" key="1">
    <source>
        <dbReference type="ARBA" id="ARBA00006754"/>
    </source>
</evidence>
<proteinExistence type="inferred from homology"/>
<feature type="domain" description="Purine catabolism PurC-like" evidence="2">
    <location>
        <begin position="8"/>
        <end position="123"/>
    </location>
</feature>